<dbReference type="EMBL" id="GDHC01001883">
    <property type="protein sequence ID" value="JAQ16746.1"/>
    <property type="molecule type" value="Transcribed_RNA"/>
</dbReference>
<dbReference type="GO" id="GO:0006959">
    <property type="term" value="P:humoral immune response"/>
    <property type="evidence" value="ECO:0007669"/>
    <property type="project" value="TreeGrafter"/>
</dbReference>
<gene>
    <name evidence="7" type="primary">DEFI_2</name>
    <name evidence="6" type="synonym">DEFI_1</name>
    <name evidence="6" type="ORF">g.59103</name>
    <name evidence="7" type="ORF">g.59106</name>
</gene>
<dbReference type="PROSITE" id="PS51378">
    <property type="entry name" value="INVERT_DEFENSINS"/>
    <property type="match status" value="1"/>
</dbReference>
<protein>
    <submittedName>
        <fullName evidence="7">Defensin</fullName>
    </submittedName>
</protein>
<comment type="subcellular location">
    <subcellularLocation>
        <location evidence="1">Secreted</location>
    </subcellularLocation>
</comment>
<dbReference type="PANTHER" id="PTHR13645">
    <property type="entry name" value="DEFENSIN"/>
    <property type="match status" value="1"/>
</dbReference>
<dbReference type="CDD" id="cd21806">
    <property type="entry name" value="DEFL_defensin-like"/>
    <property type="match status" value="1"/>
</dbReference>
<dbReference type="GO" id="GO:0042742">
    <property type="term" value="P:defense response to bacterium"/>
    <property type="evidence" value="ECO:0007669"/>
    <property type="project" value="TreeGrafter"/>
</dbReference>
<dbReference type="InterPro" id="IPR001542">
    <property type="entry name" value="Defensin_invertebrate/fungal"/>
</dbReference>
<keyword evidence="4" id="KW-0472">Membrane</keyword>
<evidence type="ECO:0000256" key="1">
    <source>
        <dbReference type="ARBA" id="ARBA00004613"/>
    </source>
</evidence>
<reference evidence="7" key="1">
    <citation type="journal article" date="2016" name="Gigascience">
        <title>De novo construction of an expanded transcriptome assembly for the western tarnished plant bug, Lygus hesperus.</title>
        <authorList>
            <person name="Tassone E.E."/>
            <person name="Geib S.M."/>
            <person name="Hall B."/>
            <person name="Fabrick J.A."/>
            <person name="Brent C.S."/>
            <person name="Hull J.J."/>
        </authorList>
    </citation>
    <scope>NUCLEOTIDE SEQUENCE</scope>
</reference>
<proteinExistence type="predicted"/>
<dbReference type="InterPro" id="IPR036574">
    <property type="entry name" value="Scorpion_toxin-like_sf"/>
</dbReference>
<feature type="transmembrane region" description="Helical" evidence="4">
    <location>
        <begin position="12"/>
        <end position="30"/>
    </location>
</feature>
<dbReference type="SUPFAM" id="SSF57095">
    <property type="entry name" value="Scorpion toxin-like"/>
    <property type="match status" value="1"/>
</dbReference>
<evidence type="ECO:0000259" key="5">
    <source>
        <dbReference type="PROSITE" id="PS51378"/>
    </source>
</evidence>
<name>A0A146MDC5_LYGHE</name>
<dbReference type="GO" id="GO:0005615">
    <property type="term" value="C:extracellular space"/>
    <property type="evidence" value="ECO:0007669"/>
    <property type="project" value="TreeGrafter"/>
</dbReference>
<keyword evidence="2" id="KW-0964">Secreted</keyword>
<dbReference type="PANTHER" id="PTHR13645:SF0">
    <property type="entry name" value="DEFENSIN"/>
    <property type="match status" value="1"/>
</dbReference>
<dbReference type="Gene3D" id="3.30.30.10">
    <property type="entry name" value="Knottin, scorpion toxin-like"/>
    <property type="match status" value="1"/>
</dbReference>
<feature type="non-terminal residue" evidence="7">
    <location>
        <position position="1"/>
    </location>
</feature>
<evidence type="ECO:0000256" key="3">
    <source>
        <dbReference type="ARBA" id="ARBA00023157"/>
    </source>
</evidence>
<keyword evidence="4" id="KW-1133">Transmembrane helix</keyword>
<dbReference type="EMBL" id="GDHC01007653">
    <property type="protein sequence ID" value="JAQ10976.1"/>
    <property type="molecule type" value="Transcribed_RNA"/>
</dbReference>
<evidence type="ECO:0000256" key="4">
    <source>
        <dbReference type="SAM" id="Phobius"/>
    </source>
</evidence>
<evidence type="ECO:0000313" key="7">
    <source>
        <dbReference type="EMBL" id="JAQ16746.1"/>
    </source>
</evidence>
<dbReference type="Pfam" id="PF01097">
    <property type="entry name" value="Defensin_2"/>
    <property type="match status" value="1"/>
</dbReference>
<keyword evidence="4" id="KW-0812">Transmembrane</keyword>
<feature type="domain" description="Invertebrate defensins family profile" evidence="5">
    <location>
        <begin position="90"/>
        <end position="133"/>
    </location>
</feature>
<sequence length="133" mass="14391">LYGRTDGGISFISAPAAHLIIPTTAPLLAIRTSTMDFTKIFSIFALLMAALMVSSLASPISEQHQVEPKHYDELELYGRTDGDHLVRLKRASCDLFSFSSKWGTPNHAVCAAHCIALGKRGGECKGTVCHCRA</sequence>
<keyword evidence="3" id="KW-1015">Disulfide bond</keyword>
<accession>A0A146MDC5</accession>
<evidence type="ECO:0000256" key="2">
    <source>
        <dbReference type="ARBA" id="ARBA00022525"/>
    </source>
</evidence>
<organism evidence="7">
    <name type="scientific">Lygus hesperus</name>
    <name type="common">Western plant bug</name>
    <dbReference type="NCBI Taxonomy" id="30085"/>
    <lineage>
        <taxon>Eukaryota</taxon>
        <taxon>Metazoa</taxon>
        <taxon>Ecdysozoa</taxon>
        <taxon>Arthropoda</taxon>
        <taxon>Hexapoda</taxon>
        <taxon>Insecta</taxon>
        <taxon>Pterygota</taxon>
        <taxon>Neoptera</taxon>
        <taxon>Paraneoptera</taxon>
        <taxon>Hemiptera</taxon>
        <taxon>Heteroptera</taxon>
        <taxon>Panheteroptera</taxon>
        <taxon>Cimicomorpha</taxon>
        <taxon>Miridae</taxon>
        <taxon>Mirini</taxon>
        <taxon>Lygus</taxon>
    </lineage>
</organism>
<evidence type="ECO:0000313" key="6">
    <source>
        <dbReference type="EMBL" id="JAQ10976.1"/>
    </source>
</evidence>
<feature type="transmembrane region" description="Helical" evidence="4">
    <location>
        <begin position="37"/>
        <end position="57"/>
    </location>
</feature>
<dbReference type="AlphaFoldDB" id="A0A146MDC5"/>